<dbReference type="Proteomes" id="UP000640485">
    <property type="component" value="Unassembled WGS sequence"/>
</dbReference>
<feature type="chain" id="PRO_5037566074" description="DUF4399 domain-containing protein" evidence="1">
    <location>
        <begin position="21"/>
        <end position="146"/>
    </location>
</feature>
<dbReference type="RefSeq" id="WP_200685935.1">
    <property type="nucleotide sequence ID" value="NZ_JAEPRQ010000003.1"/>
</dbReference>
<protein>
    <recommendedName>
        <fullName evidence="4">DUF4399 domain-containing protein</fullName>
    </recommendedName>
</protein>
<proteinExistence type="predicted"/>
<keyword evidence="3" id="KW-1185">Reference proteome</keyword>
<dbReference type="EMBL" id="JAEPRQ010000003">
    <property type="protein sequence ID" value="MBK4216233.1"/>
    <property type="molecule type" value="Genomic_DNA"/>
</dbReference>
<evidence type="ECO:0000313" key="3">
    <source>
        <dbReference type="Proteomes" id="UP000640485"/>
    </source>
</evidence>
<dbReference type="AlphaFoldDB" id="A0A934SEK0"/>
<accession>A0A934SEK0</accession>
<evidence type="ECO:0008006" key="4">
    <source>
        <dbReference type="Google" id="ProtNLM"/>
    </source>
</evidence>
<comment type="caution">
    <text evidence="2">The sequence shown here is derived from an EMBL/GenBank/DDBJ whole genome shotgun (WGS) entry which is preliminary data.</text>
</comment>
<gene>
    <name evidence="2" type="ORF">JJJ17_09880</name>
</gene>
<organism evidence="2 3">
    <name type="scientific">Paracoccus caeni</name>
    <dbReference type="NCBI Taxonomy" id="657651"/>
    <lineage>
        <taxon>Bacteria</taxon>
        <taxon>Pseudomonadati</taxon>
        <taxon>Pseudomonadota</taxon>
        <taxon>Alphaproteobacteria</taxon>
        <taxon>Rhodobacterales</taxon>
        <taxon>Paracoccaceae</taxon>
        <taxon>Paracoccus</taxon>
    </lineage>
</organism>
<name>A0A934SEK0_9RHOB</name>
<reference evidence="2" key="1">
    <citation type="submission" date="2021-01" db="EMBL/GenBank/DDBJ databases">
        <title>Paracoccus amoyensis sp. nov., isolated from the surface seawater along the coast of Xiamen Island, China.</title>
        <authorList>
            <person name="Lyu L."/>
        </authorList>
    </citation>
    <scope>NUCLEOTIDE SEQUENCE</scope>
    <source>
        <strain evidence="2">MJ17</strain>
    </source>
</reference>
<keyword evidence="1" id="KW-0732">Signal</keyword>
<evidence type="ECO:0000313" key="2">
    <source>
        <dbReference type="EMBL" id="MBK4216233.1"/>
    </source>
</evidence>
<evidence type="ECO:0000256" key="1">
    <source>
        <dbReference type="SAM" id="SignalP"/>
    </source>
</evidence>
<sequence length="146" mass="15628">MRSLSMMLFLTILVPAPLIADEPPSLQIVWPPEGATIPLGTDDEGAIGVVVSSNFRLMPAGDCGGDPRCGHVHMKIDPDGDSCNIPGRPYNSMNSDFGGNLIVARFGHCPEPRGEHVIGILLADDHHQPVLMDGKPITALIRVQTE</sequence>
<feature type="signal peptide" evidence="1">
    <location>
        <begin position="1"/>
        <end position="20"/>
    </location>
</feature>